<sequence length="71" mass="8321">MFEFIFFGWYLAPELSFEGLEVTAHANFEGQIGDKDDTWGSAKSTNEFAWQAIDAWKEPKQWGKFYFSKKD</sequence>
<gene>
    <name evidence="1" type="ORF">NG800_012130</name>
</gene>
<proteinExistence type="predicted"/>
<protein>
    <submittedName>
        <fullName evidence="1">Uncharacterized protein</fullName>
    </submittedName>
</protein>
<dbReference type="EMBL" id="JAMXLT020000020">
    <property type="protein sequence ID" value="MDW8549662.1"/>
    <property type="molecule type" value="Genomic_DNA"/>
</dbReference>
<keyword evidence="2" id="KW-1185">Reference proteome</keyword>
<organism evidence="1 2">
    <name type="scientific">Epilithonimonas ginsengisoli</name>
    <dbReference type="NCBI Taxonomy" id="1245592"/>
    <lineage>
        <taxon>Bacteria</taxon>
        <taxon>Pseudomonadati</taxon>
        <taxon>Bacteroidota</taxon>
        <taxon>Flavobacteriia</taxon>
        <taxon>Flavobacteriales</taxon>
        <taxon>Weeksellaceae</taxon>
        <taxon>Chryseobacterium group</taxon>
        <taxon>Epilithonimonas</taxon>
    </lineage>
</organism>
<evidence type="ECO:0000313" key="1">
    <source>
        <dbReference type="EMBL" id="MDW8549662.1"/>
    </source>
</evidence>
<name>A0ABU4JJ60_9FLAO</name>
<reference evidence="1 2" key="1">
    <citation type="submission" date="2023-11" db="EMBL/GenBank/DDBJ databases">
        <title>First isolation, identification, and characterization of non-pathogenic Epilithonimonas ginsengisoli isolated from diseased farmed rainbow trout (Oncorhynchus mykiss) in Chile.</title>
        <authorList>
            <person name="Miranda C.D."/>
            <person name="Irgang R."/>
            <person name="Concha C."/>
            <person name="Rojas R."/>
            <person name="Avendano R."/>
        </authorList>
    </citation>
    <scope>NUCLEOTIDE SEQUENCE [LARGE SCALE GENOMIC DNA]</scope>
    <source>
        <strain evidence="1 2">FP99</strain>
    </source>
</reference>
<dbReference type="RefSeq" id="WP_063968167.1">
    <property type="nucleotide sequence ID" value="NZ_JAMXLT020000020.1"/>
</dbReference>
<comment type="caution">
    <text evidence="1">The sequence shown here is derived from an EMBL/GenBank/DDBJ whole genome shotgun (WGS) entry which is preliminary data.</text>
</comment>
<dbReference type="Proteomes" id="UP001204439">
    <property type="component" value="Unassembled WGS sequence"/>
</dbReference>
<accession>A0ABU4JJ60</accession>
<evidence type="ECO:0000313" key="2">
    <source>
        <dbReference type="Proteomes" id="UP001204439"/>
    </source>
</evidence>